<evidence type="ECO:0000256" key="8">
    <source>
        <dbReference type="SAM" id="SignalP"/>
    </source>
</evidence>
<comment type="subcellular location">
    <subcellularLocation>
        <location evidence="1">Cell membrane</location>
        <topology evidence="1">Multi-pass membrane protein</topology>
    </subcellularLocation>
</comment>
<comment type="caution">
    <text evidence="10">The sequence shown here is derived from an EMBL/GenBank/DDBJ whole genome shotgun (WGS) entry which is preliminary data.</text>
</comment>
<dbReference type="SUPFAM" id="SSF103481">
    <property type="entry name" value="Multidrug resistance efflux transporter EmrE"/>
    <property type="match status" value="2"/>
</dbReference>
<evidence type="ECO:0000259" key="9">
    <source>
        <dbReference type="Pfam" id="PF00892"/>
    </source>
</evidence>
<evidence type="ECO:0000313" key="10">
    <source>
        <dbReference type="EMBL" id="CAB9523668.1"/>
    </source>
</evidence>
<evidence type="ECO:0000256" key="1">
    <source>
        <dbReference type="ARBA" id="ARBA00004651"/>
    </source>
</evidence>
<reference evidence="10" key="1">
    <citation type="submission" date="2020-06" db="EMBL/GenBank/DDBJ databases">
        <authorList>
            <consortium name="Plant Systems Biology data submission"/>
        </authorList>
    </citation>
    <scope>NUCLEOTIDE SEQUENCE</scope>
    <source>
        <strain evidence="10">D6</strain>
    </source>
</reference>
<keyword evidence="8" id="KW-0732">Signal</keyword>
<keyword evidence="4 7" id="KW-1133">Transmembrane helix</keyword>
<name>A0A9N8EN03_9STRA</name>
<dbReference type="InterPro" id="IPR051258">
    <property type="entry name" value="Diverse_Substrate_Transporter"/>
</dbReference>
<dbReference type="InterPro" id="IPR037185">
    <property type="entry name" value="EmrE-like"/>
</dbReference>
<feature type="transmembrane region" description="Helical" evidence="7">
    <location>
        <begin position="448"/>
        <end position="469"/>
    </location>
</feature>
<evidence type="ECO:0000256" key="2">
    <source>
        <dbReference type="ARBA" id="ARBA00022475"/>
    </source>
</evidence>
<feature type="compositionally biased region" description="Basic and acidic residues" evidence="6">
    <location>
        <begin position="473"/>
        <end position="499"/>
    </location>
</feature>
<dbReference type="InterPro" id="IPR000620">
    <property type="entry name" value="EamA_dom"/>
</dbReference>
<evidence type="ECO:0000313" key="11">
    <source>
        <dbReference type="Proteomes" id="UP001153069"/>
    </source>
</evidence>
<proteinExistence type="predicted"/>
<feature type="chain" id="PRO_5040345566" evidence="8">
    <location>
        <begin position="23"/>
        <end position="499"/>
    </location>
</feature>
<feature type="transmembrane region" description="Helical" evidence="7">
    <location>
        <begin position="246"/>
        <end position="264"/>
    </location>
</feature>
<evidence type="ECO:0000256" key="7">
    <source>
        <dbReference type="SAM" id="Phobius"/>
    </source>
</evidence>
<dbReference type="PANTHER" id="PTHR42920">
    <property type="entry name" value="OS03G0707200 PROTEIN-RELATED"/>
    <property type="match status" value="1"/>
</dbReference>
<evidence type="ECO:0000256" key="4">
    <source>
        <dbReference type="ARBA" id="ARBA00022989"/>
    </source>
</evidence>
<accession>A0A9N8EN03</accession>
<dbReference type="PANTHER" id="PTHR42920:SF5">
    <property type="entry name" value="EAMA DOMAIN-CONTAINING PROTEIN"/>
    <property type="match status" value="1"/>
</dbReference>
<feature type="region of interest" description="Disordered" evidence="6">
    <location>
        <begin position="472"/>
        <end position="499"/>
    </location>
</feature>
<dbReference type="Proteomes" id="UP001153069">
    <property type="component" value="Unassembled WGS sequence"/>
</dbReference>
<feature type="transmembrane region" description="Helical" evidence="7">
    <location>
        <begin position="142"/>
        <end position="164"/>
    </location>
</feature>
<evidence type="ECO:0000256" key="3">
    <source>
        <dbReference type="ARBA" id="ARBA00022692"/>
    </source>
</evidence>
<evidence type="ECO:0000256" key="6">
    <source>
        <dbReference type="SAM" id="MobiDB-lite"/>
    </source>
</evidence>
<dbReference type="EMBL" id="CAICTM010001441">
    <property type="protein sequence ID" value="CAB9523668.1"/>
    <property type="molecule type" value="Genomic_DNA"/>
</dbReference>
<sequence length="499" mass="54081">MRSFSNLLLLVLVSVQAPVIAGFSVATGAGHHCYFPYSPSNVARVDEFPKPTRQSTFQAKRRRQITSIVAKVTLDHQEQQLHQGHPENNVTETEFSDTSSSLALCNDVDAITKRNRNDEDMASITTDATLASLTIDNTDPSMLSGFLGMTPNAILALNMVAIIWGSQHAVVKMVVDDAQAGPFTLLRFAIGAIIATVPMLWINTSQEEHPDHQQGKNAINFDNNLQLQDSAHTNGTVTVLRWGAEMGFWMFLGFAFQAIGLATTTAQRSGFLLYLNVKFVPFFAFLLFGRQISLPTWISALTAFCGTALLAYDGTSWSLNQGDLWSMAAAAASAMYILRLDTAANAVGDNNSVALNAACLWMVTLLSAIWSFAVTGDDNTVQLVPQLMHIIKSHPWELFYLSAVTTALANYIQTLSQKEVSAERASVIYAMDPVYGAAFSNVLLGESLSSLGLVGAGLITAAAATNALMDLGEEQKPSSKDDAAKLTRQADRDKLDKLQ</sequence>
<feature type="domain" description="EamA" evidence="9">
    <location>
        <begin position="153"/>
        <end position="311"/>
    </location>
</feature>
<feature type="transmembrane region" description="Helical" evidence="7">
    <location>
        <begin position="353"/>
        <end position="374"/>
    </location>
</feature>
<feature type="domain" description="EamA" evidence="9">
    <location>
        <begin position="322"/>
        <end position="464"/>
    </location>
</feature>
<keyword evidence="11" id="KW-1185">Reference proteome</keyword>
<organism evidence="10 11">
    <name type="scientific">Seminavis robusta</name>
    <dbReference type="NCBI Taxonomy" id="568900"/>
    <lineage>
        <taxon>Eukaryota</taxon>
        <taxon>Sar</taxon>
        <taxon>Stramenopiles</taxon>
        <taxon>Ochrophyta</taxon>
        <taxon>Bacillariophyta</taxon>
        <taxon>Bacillariophyceae</taxon>
        <taxon>Bacillariophycidae</taxon>
        <taxon>Naviculales</taxon>
        <taxon>Naviculaceae</taxon>
        <taxon>Seminavis</taxon>
    </lineage>
</organism>
<keyword evidence="2" id="KW-1003">Cell membrane</keyword>
<dbReference type="Pfam" id="PF00892">
    <property type="entry name" value="EamA"/>
    <property type="match status" value="2"/>
</dbReference>
<feature type="transmembrane region" description="Helical" evidence="7">
    <location>
        <begin position="271"/>
        <end position="288"/>
    </location>
</feature>
<protein>
    <submittedName>
        <fullName evidence="10">EamA-like transporter family</fullName>
    </submittedName>
</protein>
<dbReference type="OrthoDB" id="2017960at2759"/>
<evidence type="ECO:0000256" key="5">
    <source>
        <dbReference type="ARBA" id="ARBA00023136"/>
    </source>
</evidence>
<keyword evidence="5 7" id="KW-0472">Membrane</keyword>
<gene>
    <name evidence="10" type="ORF">SEMRO_1443_G273130.1</name>
</gene>
<dbReference type="GO" id="GO:0005886">
    <property type="term" value="C:plasma membrane"/>
    <property type="evidence" value="ECO:0007669"/>
    <property type="project" value="UniProtKB-SubCell"/>
</dbReference>
<feature type="transmembrane region" description="Helical" evidence="7">
    <location>
        <begin position="294"/>
        <end position="312"/>
    </location>
</feature>
<keyword evidence="3 7" id="KW-0812">Transmembrane</keyword>
<feature type="transmembrane region" description="Helical" evidence="7">
    <location>
        <begin position="185"/>
        <end position="202"/>
    </location>
</feature>
<feature type="signal peptide" evidence="8">
    <location>
        <begin position="1"/>
        <end position="22"/>
    </location>
</feature>
<dbReference type="AlphaFoldDB" id="A0A9N8EN03"/>